<dbReference type="InterPro" id="IPR004722">
    <property type="entry name" value="DHOase"/>
</dbReference>
<keyword evidence="4" id="KW-1185">Reference proteome</keyword>
<dbReference type="InterPro" id="IPR024403">
    <property type="entry name" value="DHOase_cat"/>
</dbReference>
<comment type="caution">
    <text evidence="3">The sequence shown here is derived from an EMBL/GenBank/DDBJ whole genome shotgun (WGS) entry which is preliminary data.</text>
</comment>
<sequence>MSVKSPERTAYINARLIDPDTGLDAPGGLLTEGEEILDLGAGLFAEGAPEGVTVINCAGAVLAPGLVDLRTQLREPGEEHKETIASAGRAAVAGGITSMVALPNTDPIVDDVAGVEFVARRAREEKLAKVYTYASITRGLEGQELTEIGLLSEYGARGFTDGMQPVADANVMRRALSYSSAFDTVVLQMPQEPSLSSGVMNSGELAMRLGLSGISPLAEVIMLERDLRLVEMTGGRYHASLVSTAASVDVIRRARQRGLAVTCDTAPQYFTLNESEVGDYRTFARTMPPLRSEEDRQAIADAVADGTIDAICSDHSPHDQDSKRLPFALAEPGIVGLETLLPLSLALVHKDALSMKDLISRLTTAPAAILKGRSGLKKGGPADFVIFDPDRPWMIEPDRFRSKSKNSPFEHYAVQGEVLQTVVDGRTVYSAAEER</sequence>
<dbReference type="InterPro" id="IPR032466">
    <property type="entry name" value="Metal_Hydrolase"/>
</dbReference>
<dbReference type="InterPro" id="IPR011059">
    <property type="entry name" value="Metal-dep_hydrolase_composite"/>
</dbReference>
<proteinExistence type="predicted"/>
<dbReference type="CDD" id="cd01317">
    <property type="entry name" value="DHOase_IIa"/>
    <property type="match status" value="1"/>
</dbReference>
<name>A0ABV8UP85_9PROT</name>
<dbReference type="InterPro" id="IPR050138">
    <property type="entry name" value="DHOase/Allantoinase_Hydrolase"/>
</dbReference>
<dbReference type="Proteomes" id="UP001595799">
    <property type="component" value="Unassembled WGS sequence"/>
</dbReference>
<dbReference type="PANTHER" id="PTHR43668">
    <property type="entry name" value="ALLANTOINASE"/>
    <property type="match status" value="1"/>
</dbReference>
<dbReference type="Gene3D" id="3.20.20.140">
    <property type="entry name" value="Metal-dependent hydrolases"/>
    <property type="match status" value="1"/>
</dbReference>
<dbReference type="Gene3D" id="2.30.40.10">
    <property type="entry name" value="Urease, subunit C, domain 1"/>
    <property type="match status" value="1"/>
</dbReference>
<evidence type="ECO:0000313" key="4">
    <source>
        <dbReference type="Proteomes" id="UP001595799"/>
    </source>
</evidence>
<reference evidence="4" key="1">
    <citation type="journal article" date="2019" name="Int. J. Syst. Evol. Microbiol.">
        <title>The Global Catalogue of Microorganisms (GCM) 10K type strain sequencing project: providing services to taxonomists for standard genome sequencing and annotation.</title>
        <authorList>
            <consortium name="The Broad Institute Genomics Platform"/>
            <consortium name="The Broad Institute Genome Sequencing Center for Infectious Disease"/>
            <person name="Wu L."/>
            <person name="Ma J."/>
        </authorList>
    </citation>
    <scope>NUCLEOTIDE SEQUENCE [LARGE SCALE GENOMIC DNA]</scope>
    <source>
        <strain evidence="4">CECT 8472</strain>
    </source>
</reference>
<evidence type="ECO:0000259" key="2">
    <source>
        <dbReference type="Pfam" id="PF12890"/>
    </source>
</evidence>
<feature type="domain" description="Dihydroorotase catalytic" evidence="2">
    <location>
        <begin position="59"/>
        <end position="245"/>
    </location>
</feature>
<evidence type="ECO:0000313" key="3">
    <source>
        <dbReference type="EMBL" id="MFC4352854.1"/>
    </source>
</evidence>
<dbReference type="EC" id="3.5.2.3" evidence="3"/>
<organism evidence="3 4">
    <name type="scientific">Fodinicurvata halophila</name>
    <dbReference type="NCBI Taxonomy" id="1419723"/>
    <lineage>
        <taxon>Bacteria</taxon>
        <taxon>Pseudomonadati</taxon>
        <taxon>Pseudomonadota</taxon>
        <taxon>Alphaproteobacteria</taxon>
        <taxon>Rhodospirillales</taxon>
        <taxon>Rhodovibrionaceae</taxon>
        <taxon>Fodinicurvata</taxon>
    </lineage>
</organism>
<accession>A0ABV8UP85</accession>
<dbReference type="EMBL" id="JBHSCW010000009">
    <property type="protein sequence ID" value="MFC4352854.1"/>
    <property type="molecule type" value="Genomic_DNA"/>
</dbReference>
<dbReference type="SUPFAM" id="SSF51338">
    <property type="entry name" value="Composite domain of metallo-dependent hydrolases"/>
    <property type="match status" value="1"/>
</dbReference>
<evidence type="ECO:0000256" key="1">
    <source>
        <dbReference type="ARBA" id="ARBA00022975"/>
    </source>
</evidence>
<keyword evidence="3" id="KW-0378">Hydrolase</keyword>
<dbReference type="PANTHER" id="PTHR43668:SF2">
    <property type="entry name" value="ALLANTOINASE"/>
    <property type="match status" value="1"/>
</dbReference>
<dbReference type="Pfam" id="PF12890">
    <property type="entry name" value="DHOase"/>
    <property type="match status" value="1"/>
</dbReference>
<gene>
    <name evidence="3" type="primary">pyrC</name>
    <name evidence="3" type="ORF">ACFOW6_14980</name>
</gene>
<protein>
    <submittedName>
        <fullName evidence="3">Dihydroorotase</fullName>
        <ecNumber evidence="3">3.5.2.3</ecNumber>
    </submittedName>
</protein>
<dbReference type="GO" id="GO:0004151">
    <property type="term" value="F:dihydroorotase activity"/>
    <property type="evidence" value="ECO:0007669"/>
    <property type="project" value="UniProtKB-EC"/>
</dbReference>
<dbReference type="RefSeq" id="WP_382423232.1">
    <property type="nucleotide sequence ID" value="NZ_JBHSCW010000009.1"/>
</dbReference>
<dbReference type="SUPFAM" id="SSF51556">
    <property type="entry name" value="Metallo-dependent hydrolases"/>
    <property type="match status" value="1"/>
</dbReference>
<dbReference type="NCBIfam" id="TIGR00857">
    <property type="entry name" value="pyrC_multi"/>
    <property type="match status" value="1"/>
</dbReference>
<keyword evidence="1" id="KW-0665">Pyrimidine biosynthesis</keyword>